<dbReference type="EMBL" id="LBDA02000042">
    <property type="protein sequence ID" value="OIK25990.1"/>
    <property type="molecule type" value="Genomic_DNA"/>
</dbReference>
<reference evidence="7" key="1">
    <citation type="submission" date="2016-10" db="EMBL/GenBank/DDBJ databases">
        <title>Genome sequence of Streptomyces malaysiense MUSC 136.</title>
        <authorList>
            <person name="Lee L.-H."/>
            <person name="Ser H.-L."/>
        </authorList>
    </citation>
    <scope>NUCLEOTIDE SEQUENCE [LARGE SCALE GENOMIC DNA]</scope>
    <source>
        <strain evidence="7">MUSC 136</strain>
    </source>
</reference>
<organism evidence="7 8">
    <name type="scientific">Streptomyces malaysiense</name>
    <dbReference type="NCBI Taxonomy" id="1428626"/>
    <lineage>
        <taxon>Bacteria</taxon>
        <taxon>Bacillati</taxon>
        <taxon>Actinomycetota</taxon>
        <taxon>Actinomycetes</taxon>
        <taxon>Kitasatosporales</taxon>
        <taxon>Streptomycetaceae</taxon>
        <taxon>Streptomyces</taxon>
    </lineage>
</organism>
<feature type="domain" description="ABC transporter" evidence="6">
    <location>
        <begin position="7"/>
        <end position="232"/>
    </location>
</feature>
<dbReference type="Proteomes" id="UP000034838">
    <property type="component" value="Unassembled WGS sequence"/>
</dbReference>
<comment type="subcellular location">
    <subcellularLocation>
        <location evidence="1">Cell membrane</location>
        <topology evidence="1">Peripheral membrane protein</topology>
    </subcellularLocation>
</comment>
<evidence type="ECO:0000259" key="6">
    <source>
        <dbReference type="PROSITE" id="PS50893"/>
    </source>
</evidence>
<dbReference type="InterPro" id="IPR027417">
    <property type="entry name" value="P-loop_NTPase"/>
</dbReference>
<dbReference type="PROSITE" id="PS50893">
    <property type="entry name" value="ABC_TRANSPORTER_2"/>
    <property type="match status" value="1"/>
</dbReference>
<evidence type="ECO:0000256" key="1">
    <source>
        <dbReference type="ARBA" id="ARBA00004202"/>
    </source>
</evidence>
<dbReference type="PANTHER" id="PTHR42711:SF17">
    <property type="entry name" value="ABC TRANSPORTER ATP-BINDING PROTEIN"/>
    <property type="match status" value="1"/>
</dbReference>
<evidence type="ECO:0000313" key="8">
    <source>
        <dbReference type="Proteomes" id="UP000034838"/>
    </source>
</evidence>
<dbReference type="SMART" id="SM00382">
    <property type="entry name" value="AAA"/>
    <property type="match status" value="1"/>
</dbReference>
<dbReference type="InterPro" id="IPR003439">
    <property type="entry name" value="ABC_transporter-like_ATP-bd"/>
</dbReference>
<keyword evidence="5" id="KW-0046">Antibiotic resistance</keyword>
<keyword evidence="8" id="KW-1185">Reference proteome</keyword>
<dbReference type="PROSITE" id="PS00211">
    <property type="entry name" value="ABC_TRANSPORTER_1"/>
    <property type="match status" value="1"/>
</dbReference>
<proteinExistence type="predicted"/>
<gene>
    <name evidence="7" type="ORF">VT52_018865</name>
</gene>
<keyword evidence="3" id="KW-0547">Nucleotide-binding</keyword>
<sequence length="324" mass="33931">MPGPEIIGVSGLRKSYGAVPVLHGVDLHVGRGEIFALLGPNGAGKTTTQEILTGFSSRSAGSVSVLGQDPAGAGPEWRARLGIVPQDMGSFDELSVKEVVAHFASLYPDPFPVDTVIQRTGLGEKANERTGRLSGGQQRRLDIALGIVGRPELVFLDEPTTGLDPEARRVTWELIRELASDGTTVMLTTHYLDEVEALCERVAILLKGKVAALGAPGDIGGRAHGEAVIEFHADGPLRDAQLPALHNAGTPLAAGPDGQVRISTATPAAVLRVLLDWAVQVGSYDLPGLTVTRPTLEDVYLRMIASADAATPAPAPAPGLEYIA</sequence>
<dbReference type="Pfam" id="PF00005">
    <property type="entry name" value="ABC_tran"/>
    <property type="match status" value="1"/>
</dbReference>
<dbReference type="GO" id="GO:0005524">
    <property type="term" value="F:ATP binding"/>
    <property type="evidence" value="ECO:0007669"/>
    <property type="project" value="UniProtKB-KW"/>
</dbReference>
<protein>
    <recommendedName>
        <fullName evidence="6">ABC transporter domain-containing protein</fullName>
    </recommendedName>
</protein>
<dbReference type="PANTHER" id="PTHR42711">
    <property type="entry name" value="ABC TRANSPORTER ATP-BINDING PROTEIN"/>
    <property type="match status" value="1"/>
</dbReference>
<dbReference type="CDD" id="cd03230">
    <property type="entry name" value="ABC_DR_subfamily_A"/>
    <property type="match status" value="1"/>
</dbReference>
<name>A0A1J4Q0S8_9ACTN</name>
<dbReference type="OrthoDB" id="9804819at2"/>
<evidence type="ECO:0000313" key="7">
    <source>
        <dbReference type="EMBL" id="OIK25990.1"/>
    </source>
</evidence>
<evidence type="ECO:0000256" key="5">
    <source>
        <dbReference type="ARBA" id="ARBA00023251"/>
    </source>
</evidence>
<dbReference type="AlphaFoldDB" id="A0A1J4Q0S8"/>
<evidence type="ECO:0000256" key="4">
    <source>
        <dbReference type="ARBA" id="ARBA00022840"/>
    </source>
</evidence>
<evidence type="ECO:0000256" key="3">
    <source>
        <dbReference type="ARBA" id="ARBA00022741"/>
    </source>
</evidence>
<dbReference type="InterPro" id="IPR003593">
    <property type="entry name" value="AAA+_ATPase"/>
</dbReference>
<comment type="caution">
    <text evidence="7">The sequence shown here is derived from an EMBL/GenBank/DDBJ whole genome shotgun (WGS) entry which is preliminary data.</text>
</comment>
<dbReference type="SUPFAM" id="SSF52540">
    <property type="entry name" value="P-loop containing nucleoside triphosphate hydrolases"/>
    <property type="match status" value="1"/>
</dbReference>
<dbReference type="GO" id="GO:0005886">
    <property type="term" value="C:plasma membrane"/>
    <property type="evidence" value="ECO:0007669"/>
    <property type="project" value="UniProtKB-SubCell"/>
</dbReference>
<dbReference type="InterPro" id="IPR050763">
    <property type="entry name" value="ABC_transporter_ATP-binding"/>
</dbReference>
<evidence type="ECO:0000256" key="2">
    <source>
        <dbReference type="ARBA" id="ARBA00022448"/>
    </source>
</evidence>
<accession>A0A1J4Q0S8</accession>
<keyword evidence="2" id="KW-0813">Transport</keyword>
<keyword evidence="4" id="KW-0067">ATP-binding</keyword>
<dbReference type="Gene3D" id="3.40.50.300">
    <property type="entry name" value="P-loop containing nucleotide triphosphate hydrolases"/>
    <property type="match status" value="1"/>
</dbReference>
<dbReference type="InterPro" id="IPR017871">
    <property type="entry name" value="ABC_transporter-like_CS"/>
</dbReference>
<dbReference type="RefSeq" id="WP_046423672.1">
    <property type="nucleotide sequence ID" value="NZ_LBDA02000042.1"/>
</dbReference>
<dbReference type="GO" id="GO:0016887">
    <property type="term" value="F:ATP hydrolysis activity"/>
    <property type="evidence" value="ECO:0007669"/>
    <property type="project" value="InterPro"/>
</dbReference>
<dbReference type="GO" id="GO:0046677">
    <property type="term" value="P:response to antibiotic"/>
    <property type="evidence" value="ECO:0007669"/>
    <property type="project" value="UniProtKB-KW"/>
</dbReference>